<keyword evidence="2" id="KW-0238">DNA-binding</keyword>
<dbReference type="PANTHER" id="PTHR47894">
    <property type="entry name" value="HTH-TYPE TRANSCRIPTIONAL REGULATOR GADX"/>
    <property type="match status" value="1"/>
</dbReference>
<evidence type="ECO:0000259" key="4">
    <source>
        <dbReference type="PROSITE" id="PS01124"/>
    </source>
</evidence>
<dbReference type="PRINTS" id="PR00032">
    <property type="entry name" value="HTHARAC"/>
</dbReference>
<dbReference type="RefSeq" id="WP_012609533.1">
    <property type="nucleotide sequence ID" value="NC_011768.1"/>
</dbReference>
<name>B8FH05_DESAL</name>
<dbReference type="GO" id="GO:0000976">
    <property type="term" value="F:transcription cis-regulatory region binding"/>
    <property type="evidence" value="ECO:0007669"/>
    <property type="project" value="TreeGrafter"/>
</dbReference>
<dbReference type="Proteomes" id="UP000000739">
    <property type="component" value="Chromosome"/>
</dbReference>
<accession>B8FH05</accession>
<feature type="domain" description="HTH araC/xylS-type" evidence="4">
    <location>
        <begin position="235"/>
        <end position="337"/>
    </location>
</feature>
<dbReference type="GO" id="GO:0005829">
    <property type="term" value="C:cytosol"/>
    <property type="evidence" value="ECO:0007669"/>
    <property type="project" value="TreeGrafter"/>
</dbReference>
<dbReference type="Pfam" id="PF12833">
    <property type="entry name" value="HTH_18"/>
    <property type="match status" value="1"/>
</dbReference>
<dbReference type="KEGG" id="dal:Dalk_0384"/>
<dbReference type="PROSITE" id="PS01124">
    <property type="entry name" value="HTH_ARAC_FAMILY_2"/>
    <property type="match status" value="1"/>
</dbReference>
<dbReference type="InterPro" id="IPR020449">
    <property type="entry name" value="Tscrpt_reg_AraC-type_HTH"/>
</dbReference>
<proteinExistence type="predicted"/>
<dbReference type="Pfam" id="PF12625">
    <property type="entry name" value="Arabinose_bd"/>
    <property type="match status" value="1"/>
</dbReference>
<evidence type="ECO:0000256" key="2">
    <source>
        <dbReference type="ARBA" id="ARBA00023125"/>
    </source>
</evidence>
<dbReference type="InterPro" id="IPR009057">
    <property type="entry name" value="Homeodomain-like_sf"/>
</dbReference>
<gene>
    <name evidence="5" type="ordered locus">Dalk_0384</name>
</gene>
<dbReference type="EMBL" id="CP001322">
    <property type="protein sequence ID" value="ACL02093.1"/>
    <property type="molecule type" value="Genomic_DNA"/>
</dbReference>
<dbReference type="Gene3D" id="1.10.10.60">
    <property type="entry name" value="Homeodomain-like"/>
    <property type="match status" value="1"/>
</dbReference>
<dbReference type="SMART" id="SM00342">
    <property type="entry name" value="HTH_ARAC"/>
    <property type="match status" value="1"/>
</dbReference>
<dbReference type="PANTHER" id="PTHR47894:SF1">
    <property type="entry name" value="HTH-TYPE TRANSCRIPTIONAL REGULATOR VQSM"/>
    <property type="match status" value="1"/>
</dbReference>
<evidence type="ECO:0000256" key="3">
    <source>
        <dbReference type="ARBA" id="ARBA00023163"/>
    </source>
</evidence>
<dbReference type="eggNOG" id="COG2207">
    <property type="taxonomic scope" value="Bacteria"/>
</dbReference>
<sequence>MNQFLATHPTTISSWAVVIARTCAFYGLNSKELLKKAAIDEKVLGQPGQRIEIDKIARLWNLAVEQSRDPCLGLRVIRHIHPVTFHALGPALLASRDLREALERLCRVYQIISDEVEVRIDSRDDGDALCFTPFAGRPLPVGASVDAFMAAAVFYARMLYDASLNPVKVEFMHEKWGEGREYERLFQAPVYFAMQDNAIVFSPQDAHKTLLTANAEIAMQNDKLVFDYLARCKTERLDQQVRSRLLKSLPLGEPSIETTAQSMGISPRSLQRHLRNQGTSFTEILDETRKHLAENLIRYPHLSVTDVAFQLGYSDSSNFSRAFRRWFGKSPNMYKRFL</sequence>
<evidence type="ECO:0000313" key="5">
    <source>
        <dbReference type="EMBL" id="ACL02093.1"/>
    </source>
</evidence>
<dbReference type="AlphaFoldDB" id="B8FH05"/>
<reference evidence="5 6" key="1">
    <citation type="journal article" date="2012" name="Environ. Microbiol.">
        <title>The genome sequence of Desulfatibacillum alkenivorans AK-01: a blueprint for anaerobic alkane oxidation.</title>
        <authorList>
            <person name="Callaghan A.V."/>
            <person name="Morris B.E."/>
            <person name="Pereira I.A."/>
            <person name="McInerney M.J."/>
            <person name="Austin R.N."/>
            <person name="Groves J.T."/>
            <person name="Kukor J.J."/>
            <person name="Suflita J.M."/>
            <person name="Young L.Y."/>
            <person name="Zylstra G.J."/>
            <person name="Wawrik B."/>
        </authorList>
    </citation>
    <scope>NUCLEOTIDE SEQUENCE [LARGE SCALE GENOMIC DNA]</scope>
    <source>
        <strain evidence="5 6">AK-01</strain>
    </source>
</reference>
<organism evidence="5 6">
    <name type="scientific">Desulfatibacillum aliphaticivorans</name>
    <dbReference type="NCBI Taxonomy" id="218208"/>
    <lineage>
        <taxon>Bacteria</taxon>
        <taxon>Pseudomonadati</taxon>
        <taxon>Thermodesulfobacteriota</taxon>
        <taxon>Desulfobacteria</taxon>
        <taxon>Desulfobacterales</taxon>
        <taxon>Desulfatibacillaceae</taxon>
        <taxon>Desulfatibacillum</taxon>
    </lineage>
</organism>
<dbReference type="InterPro" id="IPR032687">
    <property type="entry name" value="AraC-type_N"/>
</dbReference>
<dbReference type="InterPro" id="IPR018060">
    <property type="entry name" value="HTH_AraC"/>
</dbReference>
<keyword evidence="3" id="KW-0804">Transcription</keyword>
<evidence type="ECO:0000256" key="1">
    <source>
        <dbReference type="ARBA" id="ARBA00023015"/>
    </source>
</evidence>
<keyword evidence="1" id="KW-0805">Transcription regulation</keyword>
<protein>
    <submittedName>
        <fullName evidence="5">Transcriptional regulator, AraC family</fullName>
    </submittedName>
</protein>
<keyword evidence="6" id="KW-1185">Reference proteome</keyword>
<dbReference type="HOGENOM" id="CLU_047522_1_1_7"/>
<dbReference type="SUPFAM" id="SSF46689">
    <property type="entry name" value="Homeodomain-like"/>
    <property type="match status" value="1"/>
</dbReference>
<evidence type="ECO:0000313" key="6">
    <source>
        <dbReference type="Proteomes" id="UP000000739"/>
    </source>
</evidence>
<dbReference type="GO" id="GO:0003700">
    <property type="term" value="F:DNA-binding transcription factor activity"/>
    <property type="evidence" value="ECO:0007669"/>
    <property type="project" value="InterPro"/>
</dbReference>